<keyword evidence="3 6" id="KW-1133">Transmembrane helix</keyword>
<dbReference type="GO" id="GO:0006123">
    <property type="term" value="P:mitochondrial electron transport, cytochrome c to oxygen"/>
    <property type="evidence" value="ECO:0007669"/>
    <property type="project" value="TreeGrafter"/>
</dbReference>
<comment type="pathway">
    <text evidence="5">Energy metabolism; oxidative phosphorylation.</text>
</comment>
<keyword evidence="5" id="KW-0249">Electron transport</keyword>
<feature type="transmembrane region" description="Helical" evidence="6">
    <location>
        <begin position="612"/>
        <end position="634"/>
    </location>
</feature>
<dbReference type="GO" id="GO:0020037">
    <property type="term" value="F:heme binding"/>
    <property type="evidence" value="ECO:0007669"/>
    <property type="project" value="InterPro"/>
</dbReference>
<keyword evidence="5" id="KW-0679">Respiratory chain</keyword>
<dbReference type="PROSITE" id="PS50855">
    <property type="entry name" value="COX1"/>
    <property type="match status" value="1"/>
</dbReference>
<dbReference type="InterPro" id="IPR023615">
    <property type="entry name" value="Cyt_c_Oxase_su1_BS"/>
</dbReference>
<feature type="transmembrane region" description="Helical" evidence="6">
    <location>
        <begin position="654"/>
        <end position="677"/>
    </location>
</feature>
<dbReference type="UniPathway" id="UPA00705"/>
<comment type="catalytic activity">
    <reaction evidence="5">
        <text>4 Fe(II)-[cytochrome c] + O2 + 8 H(+)(in) = 4 Fe(III)-[cytochrome c] + 2 H2O + 4 H(+)(out)</text>
        <dbReference type="Rhea" id="RHEA:11436"/>
        <dbReference type="Rhea" id="RHEA-COMP:10350"/>
        <dbReference type="Rhea" id="RHEA-COMP:14399"/>
        <dbReference type="ChEBI" id="CHEBI:15377"/>
        <dbReference type="ChEBI" id="CHEBI:15378"/>
        <dbReference type="ChEBI" id="CHEBI:15379"/>
        <dbReference type="ChEBI" id="CHEBI:29033"/>
        <dbReference type="ChEBI" id="CHEBI:29034"/>
        <dbReference type="EC" id="7.1.1.9"/>
    </reaction>
</comment>
<keyword evidence="5" id="KW-0479">Metal-binding</keyword>
<dbReference type="PROSITE" id="PS00077">
    <property type="entry name" value="COX1_CUB"/>
    <property type="match status" value="1"/>
</dbReference>
<dbReference type="InterPro" id="IPR000883">
    <property type="entry name" value="Cyt_C_Oxase_1"/>
</dbReference>
<feature type="transmembrane region" description="Helical" evidence="6">
    <location>
        <begin position="574"/>
        <end position="600"/>
    </location>
</feature>
<feature type="transmembrane region" description="Helical" evidence="6">
    <location>
        <begin position="152"/>
        <end position="174"/>
    </location>
</feature>
<feature type="transmembrane region" description="Helical" evidence="6">
    <location>
        <begin position="448"/>
        <end position="466"/>
    </location>
</feature>
<evidence type="ECO:0000313" key="8">
    <source>
        <dbReference type="EMBL" id="CAZ66803.1"/>
    </source>
</evidence>
<dbReference type="GO" id="GO:0005743">
    <property type="term" value="C:mitochondrial inner membrane"/>
    <property type="evidence" value="ECO:0007669"/>
    <property type="project" value="UniProtKB-SubCell"/>
</dbReference>
<reference evidence="8" key="1">
    <citation type="journal article" date="2011" name="BMC Genomics">
        <title>The mitochondrial genome sequence of the ciliate Paramecium caudatum reveals a shift in nucleotide composition and codon usage within the genus Paramecium.</title>
        <authorList>
            <person name="Barth D."/>
            <person name="Berendonk T.U."/>
        </authorList>
    </citation>
    <scope>NUCLEOTIDE SEQUENCE</scope>
    <source>
        <strain evidence="8">GB-E</strain>
    </source>
</reference>
<feature type="transmembrane region" description="Helical" evidence="6">
    <location>
        <begin position="478"/>
        <end position="496"/>
    </location>
</feature>
<comment type="subcellular location">
    <subcellularLocation>
        <location evidence="1">Membrane</location>
        <topology evidence="1">Multi-pass membrane protein</topology>
    </subcellularLocation>
    <subcellularLocation>
        <location evidence="5">Mitochondrion inner membrane</location>
        <topology evidence="5">Multi-pass membrane protein</topology>
    </subcellularLocation>
</comment>
<organism evidence="8">
    <name type="scientific">Paramecium caudatum</name>
    <dbReference type="NCBI Taxonomy" id="5885"/>
    <lineage>
        <taxon>Eukaryota</taxon>
        <taxon>Sar</taxon>
        <taxon>Alveolata</taxon>
        <taxon>Ciliophora</taxon>
        <taxon>Intramacronucleata</taxon>
        <taxon>Oligohymenophorea</taxon>
        <taxon>Peniculida</taxon>
        <taxon>Parameciidae</taxon>
        <taxon>Paramecium</taxon>
    </lineage>
</organism>
<keyword evidence="5" id="KW-0349">Heme</keyword>
<dbReference type="EMBL" id="FN424190">
    <property type="protein sequence ID" value="CAZ66803.1"/>
    <property type="molecule type" value="Genomic_DNA"/>
</dbReference>
<dbReference type="RefSeq" id="YP_003734424.1">
    <property type="nucleotide sequence ID" value="NC_014262.1"/>
</dbReference>
<dbReference type="PANTHER" id="PTHR10422:SF18">
    <property type="entry name" value="CYTOCHROME C OXIDASE SUBUNIT 1"/>
    <property type="match status" value="1"/>
</dbReference>
<evidence type="ECO:0000256" key="4">
    <source>
        <dbReference type="ARBA" id="ARBA00023136"/>
    </source>
</evidence>
<name>D8L7R6_PARCA</name>
<evidence type="ECO:0000256" key="5">
    <source>
        <dbReference type="RuleBase" id="RU000369"/>
    </source>
</evidence>
<keyword evidence="5 8" id="KW-0496">Mitochondrion</keyword>
<dbReference type="GeneID" id="9384773"/>
<dbReference type="PANTHER" id="PTHR10422">
    <property type="entry name" value="CYTOCHROME C OXIDASE SUBUNIT 1"/>
    <property type="match status" value="1"/>
</dbReference>
<dbReference type="AlphaFoldDB" id="D8L7R6"/>
<dbReference type="Pfam" id="PF00115">
    <property type="entry name" value="COX1"/>
    <property type="match status" value="2"/>
</dbReference>
<evidence type="ECO:0000256" key="3">
    <source>
        <dbReference type="ARBA" id="ARBA00022989"/>
    </source>
</evidence>
<evidence type="ECO:0000256" key="1">
    <source>
        <dbReference type="ARBA" id="ARBA00004141"/>
    </source>
</evidence>
<evidence type="ECO:0000256" key="2">
    <source>
        <dbReference type="ARBA" id="ARBA00022692"/>
    </source>
</evidence>
<feature type="transmembrane region" description="Helical" evidence="6">
    <location>
        <begin position="508"/>
        <end position="529"/>
    </location>
</feature>
<protein>
    <recommendedName>
        <fullName evidence="5">Cytochrome c oxidase subunit 1</fullName>
        <ecNumber evidence="5">7.1.1.9</ecNumber>
    </recommendedName>
</protein>
<feature type="transmembrane region" description="Helical" evidence="6">
    <location>
        <begin position="111"/>
        <end position="131"/>
    </location>
</feature>
<accession>D8L7R6</accession>
<dbReference type="GO" id="GO:0004129">
    <property type="term" value="F:cytochrome-c oxidase activity"/>
    <property type="evidence" value="ECO:0007669"/>
    <property type="project" value="UniProtKB-EC"/>
</dbReference>
<keyword evidence="5" id="KW-0999">Mitochondrion inner membrane</keyword>
<feature type="transmembrane region" description="Helical" evidence="6">
    <location>
        <begin position="194"/>
        <end position="212"/>
    </location>
</feature>
<dbReference type="SUPFAM" id="SSF81442">
    <property type="entry name" value="Cytochrome c oxidase subunit I-like"/>
    <property type="match status" value="1"/>
</dbReference>
<feature type="transmembrane region" description="Helical" evidence="6">
    <location>
        <begin position="348"/>
        <end position="369"/>
    </location>
</feature>
<dbReference type="CDD" id="cd00919">
    <property type="entry name" value="Heme_Cu_Oxidase_I"/>
    <property type="match status" value="1"/>
</dbReference>
<evidence type="ECO:0000256" key="6">
    <source>
        <dbReference type="SAM" id="Phobius"/>
    </source>
</evidence>
<keyword evidence="4 5" id="KW-0472">Membrane</keyword>
<evidence type="ECO:0000259" key="7">
    <source>
        <dbReference type="PROSITE" id="PS50855"/>
    </source>
</evidence>
<dbReference type="PRINTS" id="PR01165">
    <property type="entry name" value="CYCOXIDASEI"/>
</dbReference>
<dbReference type="GO" id="GO:0046872">
    <property type="term" value="F:metal ion binding"/>
    <property type="evidence" value="ECO:0007669"/>
    <property type="project" value="UniProtKB-KW"/>
</dbReference>
<gene>
    <name evidence="8" type="primary">cox1</name>
</gene>
<keyword evidence="2 5" id="KW-0812">Transmembrane</keyword>
<feature type="domain" description="Cytochrome oxidase subunit I profile" evidence="7">
    <location>
        <begin position="87"/>
        <end position="745"/>
    </location>
</feature>
<comment type="similarity">
    <text evidence="5">Belongs to the heme-copper respiratory oxidase family.</text>
</comment>
<proteinExistence type="inferred from homology"/>
<dbReference type="EC" id="7.1.1.9" evidence="5"/>
<keyword evidence="5" id="KW-0813">Transport</keyword>
<keyword evidence="5" id="KW-0186">Copper</keyword>
<dbReference type="GO" id="GO:0015990">
    <property type="term" value="P:electron transport coupled proton transport"/>
    <property type="evidence" value="ECO:0007669"/>
    <property type="project" value="TreeGrafter"/>
</dbReference>
<dbReference type="Gene3D" id="1.20.210.10">
    <property type="entry name" value="Cytochrome c oxidase-like, subunit I domain"/>
    <property type="match status" value="2"/>
</dbReference>
<sequence>MFGYSFKFNFLLDSLKNSSINFRQVLVYSKFFTNFVALTLGNLNKEISYSFKHSWLYFVHLLEALQKTMASLSVNTLYEISFEIKRLFDRYRYFFKKHIYTINHKRIALNYFYFSMWTGLSGAALATMIRLEMAYPGSPFFKGDSIKYLQVATAHGLIMVFFVVVPIFFGGFANFLIPYHVGSKDVAFPRLNSIGFWIQPLGFLLVAKIAFLRTTSWKYYDKTSFFLQPYNKFVYKNFFHFLTGELSFNSFKQSLDEVLFLFLWKPRKKITNTDYTSFFFNPLNLSFLDSFFYYSDNLWSLANKVVSSRRKKIYVTKCSNRAAVTAGWTFITPFSSNMKYSGFGAQDILLVSVVLAGISTTISFTNLLITRRTLVAPGLRNRRVLIPFITISLLLTLRLLAIVTPILGAAVIMSLMDRHWQTSFFDFAYGGDPILFQHLFWFFGHPEVYILIIPSFGVANIVLPFYTMRRMSSKHHMIWAVYVMAYMGFVVWGHHMYLVGLDHRSRNIYSTITIMISLPATIKLVNWTLTLANSAIQVDLVFMFFCSYIFFFLTGGFTGMWLSHVGLNISVHDTFYVVAHFHLMLAGAAMMGAFTGLYYYYNTFFDVQYSKIFGFLHLVYYSAGIWTTFLPMFFLGFSGLPRRIHDFPAFFLGWHGLATCGHFLTMIGVVFFFLGIFDSTSENKSSILLNFGIPKIAKRAHLYFFKISYNNYINETASELPRVETRKFIIENTFNEYECVLPVLK</sequence>
<keyword evidence="5" id="KW-0408">Iron</keyword>
<dbReference type="InterPro" id="IPR023616">
    <property type="entry name" value="Cyt_c_oxase-like_su1_dom"/>
</dbReference>
<dbReference type="InterPro" id="IPR036927">
    <property type="entry name" value="Cyt_c_oxase-like_su1_sf"/>
</dbReference>
<comment type="function">
    <text evidence="5">Component of the cytochrome c oxidase, the last enzyme in the mitochondrial electron transport chain which drives oxidative phosphorylation. The respiratory chain contains 3 multisubunit complexes succinate dehydrogenase (complex II, CII), ubiquinol-cytochrome c oxidoreductase (cytochrome b-c1 complex, complex III, CIII) and cytochrome c oxidase (complex IV, CIV), that cooperate to transfer electrons derived from NADH and succinate to molecular oxygen, creating an electrochemical gradient over the inner membrane that drives transmembrane transport and the ATP synthase. Cytochrome c oxidase is the component of the respiratory chain that catalyzes the reduction of oxygen to water. Electrons originating from reduced cytochrome c in the intermembrane space (IMS) are transferred via the dinuclear copper A center (CU(A)) of subunit 2 and heme A of subunit 1 to the active site in subunit 1, a binuclear center (BNC) formed by heme A3 and copper B (CU(B)). The BNC reduces molecular oxygen to 2 water molecules using 4 electrons from cytochrome c in the IMS and 4 protons from the mitochondrial matrix.</text>
</comment>
<feature type="transmembrane region" description="Helical" evidence="6">
    <location>
        <begin position="541"/>
        <end position="562"/>
    </location>
</feature>
<feature type="transmembrane region" description="Helical" evidence="6">
    <location>
        <begin position="389"/>
        <end position="412"/>
    </location>
</feature>
<geneLocation type="mitochondrion" evidence="8"/>